<accession>A0A9Q3W9P2</accession>
<gene>
    <name evidence="2" type="ORF">LZG35_22195</name>
</gene>
<feature type="transmembrane region" description="Helical" evidence="1">
    <location>
        <begin position="73"/>
        <end position="97"/>
    </location>
</feature>
<evidence type="ECO:0000313" key="3">
    <source>
        <dbReference type="Proteomes" id="UP001107961"/>
    </source>
</evidence>
<comment type="caution">
    <text evidence="2">The sequence shown here is derived from an EMBL/GenBank/DDBJ whole genome shotgun (WGS) entry which is preliminary data.</text>
</comment>
<dbReference type="EMBL" id="JAJVKT010000055">
    <property type="protein sequence ID" value="MCE7511354.1"/>
    <property type="molecule type" value="Genomic_DNA"/>
</dbReference>
<evidence type="ECO:0000313" key="2">
    <source>
        <dbReference type="EMBL" id="MCE7511354.1"/>
    </source>
</evidence>
<feature type="transmembrane region" description="Helical" evidence="1">
    <location>
        <begin position="40"/>
        <end position="61"/>
    </location>
</feature>
<evidence type="ECO:0008006" key="4">
    <source>
        <dbReference type="Google" id="ProtNLM"/>
    </source>
</evidence>
<keyword evidence="1" id="KW-1133">Transmembrane helix</keyword>
<evidence type="ECO:0000256" key="1">
    <source>
        <dbReference type="SAM" id="Phobius"/>
    </source>
</evidence>
<name>A0A9Q3W9P2_9GAMM</name>
<sequence length="132" mass="13988">MSKPVLVSSKEGLKKALNQRCEEILITDSKLANRVKVVSYASKTAIVATTAGTGFAALNAWNPLGWGVAGVTAVTSGTLITAVAALGIGAALIWVLWNDYDFSFEGGKEYTDPTGAKHKVYGKASFNKHKKK</sequence>
<dbReference type="RefSeq" id="WP_233926262.1">
    <property type="nucleotide sequence ID" value="NZ_JAJVKT010000055.1"/>
</dbReference>
<dbReference type="Proteomes" id="UP001107961">
    <property type="component" value="Unassembled WGS sequence"/>
</dbReference>
<reference evidence="2" key="1">
    <citation type="submission" date="2022-01" db="EMBL/GenBank/DDBJ databases">
        <authorList>
            <person name="Karlyshev A.V."/>
            <person name="Jaspars M."/>
        </authorList>
    </citation>
    <scope>NUCLEOTIDE SEQUENCE</scope>
    <source>
        <strain evidence="2">AGSA3-2</strain>
    </source>
</reference>
<keyword evidence="3" id="KW-1185">Reference proteome</keyword>
<organism evidence="2 3">
    <name type="scientific">Alloalcanivorax xenomutans</name>
    <dbReference type="NCBI Taxonomy" id="1094342"/>
    <lineage>
        <taxon>Bacteria</taxon>
        <taxon>Pseudomonadati</taxon>
        <taxon>Pseudomonadota</taxon>
        <taxon>Gammaproteobacteria</taxon>
        <taxon>Oceanospirillales</taxon>
        <taxon>Alcanivoracaceae</taxon>
        <taxon>Alloalcanivorax</taxon>
    </lineage>
</organism>
<keyword evidence="1" id="KW-0812">Transmembrane</keyword>
<proteinExistence type="predicted"/>
<dbReference type="AlphaFoldDB" id="A0A9Q3W9P2"/>
<protein>
    <recommendedName>
        <fullName evidence="4">Transmembrane protein</fullName>
    </recommendedName>
</protein>
<keyword evidence="1" id="KW-0472">Membrane</keyword>